<dbReference type="EMBL" id="CM000880">
    <property type="protein sequence ID" value="PNT75553.1"/>
    <property type="molecule type" value="Genomic_DNA"/>
</dbReference>
<dbReference type="Gramene" id="PNT75553">
    <property type="protein sequence ID" value="PNT75553"/>
    <property type="gene ID" value="BRADI_1g34516v3"/>
</dbReference>
<keyword evidence="1" id="KW-0472">Membrane</keyword>
<dbReference type="EnsemblPlants" id="PNT75553">
    <property type="protein sequence ID" value="PNT75553"/>
    <property type="gene ID" value="BRADI_1g34516v3"/>
</dbReference>
<dbReference type="Gramene" id="KQK17446">
    <property type="protein sequence ID" value="KQK17446"/>
    <property type="gene ID" value="BRADI_1g34516v3"/>
</dbReference>
<evidence type="ECO:0000256" key="1">
    <source>
        <dbReference type="SAM" id="Phobius"/>
    </source>
</evidence>
<keyword evidence="2" id="KW-0732">Signal</keyword>
<dbReference type="EnsemblPlants" id="KQK17446">
    <property type="protein sequence ID" value="KQK17446"/>
    <property type="gene ID" value="BRADI_1g34516v3"/>
</dbReference>
<feature type="transmembrane region" description="Helical" evidence="1">
    <location>
        <begin position="118"/>
        <end position="141"/>
    </location>
</feature>
<reference evidence="4" key="3">
    <citation type="submission" date="2018-08" db="UniProtKB">
        <authorList>
            <consortium name="EnsemblPlants"/>
        </authorList>
    </citation>
    <scope>IDENTIFICATION</scope>
    <source>
        <strain evidence="4">cv. Bd21</strain>
    </source>
</reference>
<dbReference type="EnsemblPlants" id="PNT75552">
    <property type="protein sequence ID" value="PNT75552"/>
    <property type="gene ID" value="BRADI_1g34516v3"/>
</dbReference>
<dbReference type="Proteomes" id="UP000008810">
    <property type="component" value="Chromosome 1"/>
</dbReference>
<keyword evidence="5" id="KW-1185">Reference proteome</keyword>
<dbReference type="EMBL" id="CM000880">
    <property type="protein sequence ID" value="PNT75552.1"/>
    <property type="molecule type" value="Genomic_DNA"/>
</dbReference>
<proteinExistence type="predicted"/>
<evidence type="ECO:0000313" key="4">
    <source>
        <dbReference type="EnsemblPlants" id="KQK17446"/>
    </source>
</evidence>
<evidence type="ECO:0000313" key="3">
    <source>
        <dbReference type="EMBL" id="KQK17446.1"/>
    </source>
</evidence>
<evidence type="ECO:0008006" key="6">
    <source>
        <dbReference type="Google" id="ProtNLM"/>
    </source>
</evidence>
<keyword evidence="1" id="KW-0812">Transmembrane</keyword>
<sequence length="164" mass="18047">MHAWAISCNLLYVKAATTFVASKRGSLFAATASLALRAWLELRRAQGVRRNADAGRTSPPTTVPSTTSLRLALRIPSLPSFHPKNPILAVAGLAERWRKCQIQWLDALPLARPPAPPLAPFLILLILLLVSTTLAEVTYLFRRPSVGDIVFFRVPRGHLCECTL</sequence>
<keyword evidence="1" id="KW-1133">Transmembrane helix</keyword>
<feature type="signal peptide" evidence="2">
    <location>
        <begin position="1"/>
        <end position="15"/>
    </location>
</feature>
<evidence type="ECO:0000313" key="5">
    <source>
        <dbReference type="Proteomes" id="UP000008810"/>
    </source>
</evidence>
<protein>
    <recommendedName>
        <fullName evidence="6">Peptidase S26 domain-containing protein</fullName>
    </recommendedName>
</protein>
<accession>A0A0Q3NJ04</accession>
<reference evidence="3 4" key="1">
    <citation type="journal article" date="2010" name="Nature">
        <title>Genome sequencing and analysis of the model grass Brachypodium distachyon.</title>
        <authorList>
            <consortium name="International Brachypodium Initiative"/>
        </authorList>
    </citation>
    <scope>NUCLEOTIDE SEQUENCE [LARGE SCALE GENOMIC DNA]</scope>
    <source>
        <strain evidence="3">Bd21</strain>
        <strain evidence="4">cv. Bd21</strain>
    </source>
</reference>
<feature type="chain" id="PRO_5013017615" description="Peptidase S26 domain-containing protein" evidence="2">
    <location>
        <begin position="16"/>
        <end position="164"/>
    </location>
</feature>
<name>A0A0Q3NJ04_BRADI</name>
<evidence type="ECO:0000256" key="2">
    <source>
        <dbReference type="SAM" id="SignalP"/>
    </source>
</evidence>
<dbReference type="EMBL" id="CM000880">
    <property type="protein sequence ID" value="KQK17446.1"/>
    <property type="molecule type" value="Genomic_DNA"/>
</dbReference>
<organism evidence="3">
    <name type="scientific">Brachypodium distachyon</name>
    <name type="common">Purple false brome</name>
    <name type="synonym">Trachynia distachya</name>
    <dbReference type="NCBI Taxonomy" id="15368"/>
    <lineage>
        <taxon>Eukaryota</taxon>
        <taxon>Viridiplantae</taxon>
        <taxon>Streptophyta</taxon>
        <taxon>Embryophyta</taxon>
        <taxon>Tracheophyta</taxon>
        <taxon>Spermatophyta</taxon>
        <taxon>Magnoliopsida</taxon>
        <taxon>Liliopsida</taxon>
        <taxon>Poales</taxon>
        <taxon>Poaceae</taxon>
        <taxon>BOP clade</taxon>
        <taxon>Pooideae</taxon>
        <taxon>Stipodae</taxon>
        <taxon>Brachypodieae</taxon>
        <taxon>Brachypodium</taxon>
    </lineage>
</organism>
<dbReference type="AlphaFoldDB" id="A0A0Q3NJ04"/>
<dbReference type="GeneID" id="106865802"/>
<dbReference type="RefSeq" id="XP_014752104.1">
    <property type="nucleotide sequence ID" value="XM_014896618.2"/>
</dbReference>
<dbReference type="KEGG" id="bdi:106865802"/>
<gene>
    <name evidence="4" type="primary">LOC106865802</name>
    <name evidence="3" type="ORF">BRADI_1g34516v3</name>
</gene>
<dbReference type="Gramene" id="PNT75552">
    <property type="protein sequence ID" value="PNT75552"/>
    <property type="gene ID" value="BRADI_1g34516v3"/>
</dbReference>
<reference evidence="3" key="2">
    <citation type="submission" date="2017-06" db="EMBL/GenBank/DDBJ databases">
        <title>WGS assembly of Brachypodium distachyon.</title>
        <authorList>
            <consortium name="The International Brachypodium Initiative"/>
            <person name="Lucas S."/>
            <person name="Harmon-Smith M."/>
            <person name="Lail K."/>
            <person name="Tice H."/>
            <person name="Grimwood J."/>
            <person name="Bruce D."/>
            <person name="Barry K."/>
            <person name="Shu S."/>
            <person name="Lindquist E."/>
            <person name="Wang M."/>
            <person name="Pitluck S."/>
            <person name="Vogel J.P."/>
            <person name="Garvin D.F."/>
            <person name="Mockler T.C."/>
            <person name="Schmutz J."/>
            <person name="Rokhsar D."/>
            <person name="Bevan M.W."/>
        </authorList>
    </citation>
    <scope>NUCLEOTIDE SEQUENCE</scope>
    <source>
        <strain evidence="3">Bd21</strain>
    </source>
</reference>